<gene>
    <name evidence="4" type="ordered locus">TREAZ_1985</name>
</gene>
<dbReference type="InterPro" id="IPR002678">
    <property type="entry name" value="DUF34/NIF3"/>
</dbReference>
<dbReference type="KEGG" id="taz:TREAZ_1985"/>
<feature type="binding site" evidence="3">
    <location>
        <position position="228"/>
    </location>
    <ligand>
        <name>a divalent metal cation</name>
        <dbReference type="ChEBI" id="CHEBI:60240"/>
        <label>1</label>
    </ligand>
</feature>
<dbReference type="HOGENOM" id="CLU_037423_3_0_12"/>
<dbReference type="PANTHER" id="PTHR13799:SF14">
    <property type="entry name" value="GTP CYCLOHYDROLASE 1 TYPE 2 HOMOLOG"/>
    <property type="match status" value="1"/>
</dbReference>
<dbReference type="GO" id="GO:0005737">
    <property type="term" value="C:cytoplasm"/>
    <property type="evidence" value="ECO:0007669"/>
    <property type="project" value="TreeGrafter"/>
</dbReference>
<dbReference type="NCBIfam" id="TIGR00486">
    <property type="entry name" value="YbgI_SA1388"/>
    <property type="match status" value="1"/>
</dbReference>
<accession>F5YAM1</accession>
<dbReference type="AlphaFoldDB" id="F5YAM1"/>
<dbReference type="GO" id="GO:0046872">
    <property type="term" value="F:metal ion binding"/>
    <property type="evidence" value="ECO:0007669"/>
    <property type="project" value="UniProtKB-KW"/>
</dbReference>
<reference evidence="4 5" key="2">
    <citation type="journal article" date="2011" name="ISME J.">
        <title>RNA-seq reveals cooperative metabolic interactions between two termite-gut spirochete species in co-culture.</title>
        <authorList>
            <person name="Rosenthal A.Z."/>
            <person name="Matson E.G."/>
            <person name="Eldar A."/>
            <person name="Leadbetter J.R."/>
        </authorList>
    </citation>
    <scope>NUCLEOTIDE SEQUENCE [LARGE SCALE GENOMIC DNA]</scope>
    <source>
        <strain evidence="5">ATCC BAA-888 / DSM 13862 / ZAS-9</strain>
    </source>
</reference>
<dbReference type="Pfam" id="PF01784">
    <property type="entry name" value="DUF34_NIF3"/>
    <property type="match status" value="1"/>
</dbReference>
<feature type="binding site" evidence="3">
    <location>
        <position position="106"/>
    </location>
    <ligand>
        <name>a divalent metal cation</name>
        <dbReference type="ChEBI" id="CHEBI:60240"/>
        <label>1</label>
    </ligand>
</feature>
<dbReference type="RefSeq" id="WP_015710053.1">
    <property type="nucleotide sequence ID" value="NC_015577.1"/>
</dbReference>
<dbReference type="EMBL" id="CP001841">
    <property type="protein sequence ID" value="AEF82978.1"/>
    <property type="molecule type" value="Genomic_DNA"/>
</dbReference>
<sequence length="256" mass="27963">MNAMTTAKLDSFFRSKLDIEGFLPADSSLNGLQVDNNGDEITKIAFAVDASLETLRRAAALKAGMVFVHHGLFWGQPLRLAGGHRERVKFLFDRNIALYAVHLPLDHHPSLGNNGALAELLGIEDPEPFGLYHGKKIGYKGKLKKPLTIDEAVIRITFMGRPPLGVYPFGKEESLTCAVISGGAAIEAFQAIDEGVDLYVTGESSHTIYHHAMEAGLNLIAGGHYSTEVWGVRRMMELCSSELNLETEFIDIPTGL</sequence>
<dbReference type="eggNOG" id="COG0327">
    <property type="taxonomic scope" value="Bacteria"/>
</dbReference>
<name>F5YAM1_LEAAZ</name>
<keyword evidence="2 3" id="KW-0479">Metal-binding</keyword>
<dbReference type="InParanoid" id="F5YAM1"/>
<keyword evidence="5" id="KW-1185">Reference proteome</keyword>
<dbReference type="InterPro" id="IPR036069">
    <property type="entry name" value="DUF34/NIF3_sf"/>
</dbReference>
<feature type="binding site" evidence="3">
    <location>
        <position position="70"/>
    </location>
    <ligand>
        <name>a divalent metal cation</name>
        <dbReference type="ChEBI" id="CHEBI:60240"/>
        <label>1</label>
    </ligand>
</feature>
<organism evidence="4 5">
    <name type="scientific">Leadbettera azotonutricia (strain ATCC BAA-888 / DSM 13862 / ZAS-9)</name>
    <name type="common">Treponema azotonutricium</name>
    <dbReference type="NCBI Taxonomy" id="545695"/>
    <lineage>
        <taxon>Bacteria</taxon>
        <taxon>Pseudomonadati</taxon>
        <taxon>Spirochaetota</taxon>
        <taxon>Spirochaetia</taxon>
        <taxon>Spirochaetales</taxon>
        <taxon>Breznakiellaceae</taxon>
        <taxon>Leadbettera</taxon>
    </lineage>
</organism>
<protein>
    <recommendedName>
        <fullName evidence="6">Nif3-like dinuclear metal center hexameric protein</fullName>
    </recommendedName>
</protein>
<feature type="binding site" evidence="3">
    <location>
        <position position="224"/>
    </location>
    <ligand>
        <name>a divalent metal cation</name>
        <dbReference type="ChEBI" id="CHEBI:60240"/>
        <label>1</label>
    </ligand>
</feature>
<proteinExistence type="inferred from homology"/>
<evidence type="ECO:0000256" key="3">
    <source>
        <dbReference type="PIRSR" id="PIRSR602678-1"/>
    </source>
</evidence>
<evidence type="ECO:0000256" key="1">
    <source>
        <dbReference type="ARBA" id="ARBA00006964"/>
    </source>
</evidence>
<dbReference type="PANTHER" id="PTHR13799">
    <property type="entry name" value="NGG1 INTERACTING FACTOR 3"/>
    <property type="match status" value="1"/>
</dbReference>
<dbReference type="Proteomes" id="UP000009222">
    <property type="component" value="Chromosome"/>
</dbReference>
<reference evidence="5" key="1">
    <citation type="submission" date="2009-12" db="EMBL/GenBank/DDBJ databases">
        <title>Complete sequence of Treponema azotonutricium strain ZAS-9.</title>
        <authorList>
            <person name="Tetu S.G."/>
            <person name="Matson E."/>
            <person name="Ren Q."/>
            <person name="Seshadri R."/>
            <person name="Elbourne L."/>
            <person name="Hassan K.A."/>
            <person name="Durkin A."/>
            <person name="Radune D."/>
            <person name="Mohamoud Y."/>
            <person name="Shay R."/>
            <person name="Jin S."/>
            <person name="Zhang X."/>
            <person name="Lucey K."/>
            <person name="Ballor N.R."/>
            <person name="Ottesen E."/>
            <person name="Rosenthal R."/>
            <person name="Allen A."/>
            <person name="Leadbetter J.R."/>
            <person name="Paulsen I.T."/>
        </authorList>
    </citation>
    <scope>NUCLEOTIDE SEQUENCE [LARGE SCALE GENOMIC DNA]</scope>
    <source>
        <strain evidence="5">ATCC BAA-888 / DSM 13862 / ZAS-9</strain>
    </source>
</reference>
<evidence type="ECO:0000256" key="2">
    <source>
        <dbReference type="ARBA" id="ARBA00022723"/>
    </source>
</evidence>
<dbReference type="SUPFAM" id="SSF102705">
    <property type="entry name" value="NIF3 (NGG1p interacting factor 3)-like"/>
    <property type="match status" value="1"/>
</dbReference>
<evidence type="ECO:0000313" key="5">
    <source>
        <dbReference type="Proteomes" id="UP000009222"/>
    </source>
</evidence>
<evidence type="ECO:0008006" key="6">
    <source>
        <dbReference type="Google" id="ProtNLM"/>
    </source>
</evidence>
<feature type="binding site" evidence="3">
    <location>
        <position position="69"/>
    </location>
    <ligand>
        <name>a divalent metal cation</name>
        <dbReference type="ChEBI" id="CHEBI:60240"/>
        <label>1</label>
    </ligand>
</feature>
<dbReference type="Gene3D" id="3.40.1390.30">
    <property type="entry name" value="NIF3 (NGG1p interacting factor 3)-like"/>
    <property type="match status" value="2"/>
</dbReference>
<comment type="similarity">
    <text evidence="1">Belongs to the GTP cyclohydrolase I type 2/NIF3 family.</text>
</comment>
<dbReference type="STRING" id="545695.TREAZ_1985"/>
<evidence type="ECO:0000313" key="4">
    <source>
        <dbReference type="EMBL" id="AEF82978.1"/>
    </source>
</evidence>